<dbReference type="Pfam" id="PF12688">
    <property type="entry name" value="TPR_5"/>
    <property type="match status" value="1"/>
</dbReference>
<gene>
    <name evidence="3" type="ORF">SAMN04488569_100837</name>
</gene>
<evidence type="ECO:0000259" key="2">
    <source>
        <dbReference type="Pfam" id="PF12688"/>
    </source>
</evidence>
<dbReference type="Proteomes" id="UP000199589">
    <property type="component" value="Unassembled WGS sequence"/>
</dbReference>
<protein>
    <submittedName>
        <fullName evidence="3">Tetratrico peptide repeat-containing protein</fullName>
    </submittedName>
</protein>
<dbReference type="InterPro" id="IPR011990">
    <property type="entry name" value="TPR-like_helical_dom_sf"/>
</dbReference>
<dbReference type="InterPro" id="IPR019734">
    <property type="entry name" value="TPR_rpt"/>
</dbReference>
<dbReference type="InterPro" id="IPR041656">
    <property type="entry name" value="TPR_5"/>
</dbReference>
<feature type="repeat" description="TPR" evidence="1">
    <location>
        <begin position="26"/>
        <end position="59"/>
    </location>
</feature>
<dbReference type="PROSITE" id="PS50005">
    <property type="entry name" value="TPR"/>
    <property type="match status" value="1"/>
</dbReference>
<reference evidence="4" key="1">
    <citation type="submission" date="2016-10" db="EMBL/GenBank/DDBJ databases">
        <authorList>
            <person name="Varghese N."/>
            <person name="Submissions S."/>
        </authorList>
    </citation>
    <scope>NUCLEOTIDE SEQUENCE [LARGE SCALE GENOMIC DNA]</scope>
    <source>
        <strain evidence="4">DSM 16108</strain>
    </source>
</reference>
<dbReference type="AlphaFoldDB" id="A0A1I3WGJ7"/>
<feature type="domain" description="Tetratrico peptide repeat group 5" evidence="2">
    <location>
        <begin position="2"/>
        <end position="110"/>
    </location>
</feature>
<name>A0A1I3WGJ7_9LACT</name>
<evidence type="ECO:0000313" key="4">
    <source>
        <dbReference type="Proteomes" id="UP000199589"/>
    </source>
</evidence>
<evidence type="ECO:0000256" key="1">
    <source>
        <dbReference type="PROSITE-ProRule" id="PRU00339"/>
    </source>
</evidence>
<accession>A0A1I3WGJ7</accession>
<organism evidence="3 4">
    <name type="scientific">Marinilactibacillus piezotolerans</name>
    <dbReference type="NCBI Taxonomy" id="258723"/>
    <lineage>
        <taxon>Bacteria</taxon>
        <taxon>Bacillati</taxon>
        <taxon>Bacillota</taxon>
        <taxon>Bacilli</taxon>
        <taxon>Lactobacillales</taxon>
        <taxon>Carnobacteriaceae</taxon>
        <taxon>Marinilactibacillus</taxon>
    </lineage>
</organism>
<dbReference type="RefSeq" id="WP_198033970.1">
    <property type="nucleotide sequence ID" value="NZ_FOSJ01000008.1"/>
</dbReference>
<dbReference type="Gene3D" id="1.25.40.10">
    <property type="entry name" value="Tetratricopeptide repeat domain"/>
    <property type="match status" value="1"/>
</dbReference>
<dbReference type="EMBL" id="FOSJ01000008">
    <property type="protein sequence ID" value="SFK06834.1"/>
    <property type="molecule type" value="Genomic_DNA"/>
</dbReference>
<keyword evidence="4" id="KW-1185">Reference proteome</keyword>
<proteinExistence type="predicted"/>
<keyword evidence="1" id="KW-0802">TPR repeat</keyword>
<dbReference type="SUPFAM" id="SSF48452">
    <property type="entry name" value="TPR-like"/>
    <property type="match status" value="1"/>
</dbReference>
<evidence type="ECO:0000313" key="3">
    <source>
        <dbReference type="EMBL" id="SFK06834.1"/>
    </source>
</evidence>
<sequence>MLGEEKEAAVFYERAIRLGLTGNDLEEAFLGLGSTYRALGEYEKSKNILQKGKDLFPDNKAIQVFYSMTLYNMKEYSTAMKIILTCLTETTVDADIINYKKAIAFYSDKLNEKF</sequence>